<evidence type="ECO:0000313" key="1">
    <source>
        <dbReference type="EMBL" id="KAJ4844900.1"/>
    </source>
</evidence>
<sequence length="66" mass="6927">MKAAAGRARRRWGRGARPVAAAAVVAACRVLARRRGDAGAGRDVASPVRSQQAASYLAPLETRIDI</sequence>
<accession>A0A9Q0G7J6</accession>
<comment type="caution">
    <text evidence="1">The sequence shown here is derived from an EMBL/GenBank/DDBJ whole genome shotgun (WGS) entry which is preliminary data.</text>
</comment>
<dbReference type="PROSITE" id="PS51257">
    <property type="entry name" value="PROKAR_LIPOPROTEIN"/>
    <property type="match status" value="1"/>
</dbReference>
<name>A0A9Q0G7J6_9ROSI</name>
<dbReference type="EMBL" id="JAKUCV010001842">
    <property type="protein sequence ID" value="KAJ4844900.1"/>
    <property type="molecule type" value="Genomic_DNA"/>
</dbReference>
<dbReference type="Proteomes" id="UP001141552">
    <property type="component" value="Unassembled WGS sequence"/>
</dbReference>
<proteinExistence type="predicted"/>
<dbReference type="AlphaFoldDB" id="A0A9Q0G7J6"/>
<organism evidence="1 2">
    <name type="scientific">Turnera subulata</name>
    <dbReference type="NCBI Taxonomy" id="218843"/>
    <lineage>
        <taxon>Eukaryota</taxon>
        <taxon>Viridiplantae</taxon>
        <taxon>Streptophyta</taxon>
        <taxon>Embryophyta</taxon>
        <taxon>Tracheophyta</taxon>
        <taxon>Spermatophyta</taxon>
        <taxon>Magnoliopsida</taxon>
        <taxon>eudicotyledons</taxon>
        <taxon>Gunneridae</taxon>
        <taxon>Pentapetalae</taxon>
        <taxon>rosids</taxon>
        <taxon>fabids</taxon>
        <taxon>Malpighiales</taxon>
        <taxon>Passifloraceae</taxon>
        <taxon>Turnera</taxon>
    </lineage>
</organism>
<keyword evidence="2" id="KW-1185">Reference proteome</keyword>
<evidence type="ECO:0000313" key="2">
    <source>
        <dbReference type="Proteomes" id="UP001141552"/>
    </source>
</evidence>
<reference evidence="1" key="2">
    <citation type="journal article" date="2023" name="Plants (Basel)">
        <title>Annotation of the Turnera subulata (Passifloraceae) Draft Genome Reveals the S-Locus Evolved after the Divergence of Turneroideae from Passifloroideae in a Stepwise Manner.</title>
        <authorList>
            <person name="Henning P.M."/>
            <person name="Roalson E.H."/>
            <person name="Mir W."/>
            <person name="McCubbin A.G."/>
            <person name="Shore J.S."/>
        </authorList>
    </citation>
    <scope>NUCLEOTIDE SEQUENCE</scope>
    <source>
        <strain evidence="1">F60SS</strain>
    </source>
</reference>
<gene>
    <name evidence="1" type="ORF">Tsubulata_015073</name>
</gene>
<protein>
    <submittedName>
        <fullName evidence="1">Uncharacterized protein</fullName>
    </submittedName>
</protein>
<reference evidence="1" key="1">
    <citation type="submission" date="2022-02" db="EMBL/GenBank/DDBJ databases">
        <authorList>
            <person name="Henning P.M."/>
            <person name="McCubbin A.G."/>
            <person name="Shore J.S."/>
        </authorList>
    </citation>
    <scope>NUCLEOTIDE SEQUENCE</scope>
    <source>
        <strain evidence="1">F60SS</strain>
        <tissue evidence="1">Leaves</tissue>
    </source>
</reference>